<reference evidence="3" key="1">
    <citation type="journal article" date="2019" name="Int. J. Syst. Evol. Microbiol.">
        <title>The Global Catalogue of Microorganisms (GCM) 10K type strain sequencing project: providing services to taxonomists for standard genome sequencing and annotation.</title>
        <authorList>
            <consortium name="The Broad Institute Genomics Platform"/>
            <consortium name="The Broad Institute Genome Sequencing Center for Infectious Disease"/>
            <person name="Wu L."/>
            <person name="Ma J."/>
        </authorList>
    </citation>
    <scope>NUCLEOTIDE SEQUENCE [LARGE SCALE GENOMIC DNA]</scope>
    <source>
        <strain evidence="3">CECT 8010</strain>
    </source>
</reference>
<accession>A0ABV8PYU7</accession>
<dbReference type="Pfam" id="PF11199">
    <property type="entry name" value="DUF2891"/>
    <property type="match status" value="1"/>
</dbReference>
<dbReference type="EMBL" id="JBHSDC010000029">
    <property type="protein sequence ID" value="MFC4233043.1"/>
    <property type="molecule type" value="Genomic_DNA"/>
</dbReference>
<evidence type="ECO:0000313" key="3">
    <source>
        <dbReference type="Proteomes" id="UP001595906"/>
    </source>
</evidence>
<protein>
    <submittedName>
        <fullName evidence="2">DUF2891 domain-containing protein</fullName>
    </submittedName>
</protein>
<feature type="chain" id="PRO_5045456159" evidence="1">
    <location>
        <begin position="19"/>
        <end position="366"/>
    </location>
</feature>
<comment type="caution">
    <text evidence="2">The sequence shown here is derived from an EMBL/GenBank/DDBJ whole genome shotgun (WGS) entry which is preliminary data.</text>
</comment>
<gene>
    <name evidence="2" type="ORF">ACFOW1_14170</name>
</gene>
<dbReference type="Proteomes" id="UP001595906">
    <property type="component" value="Unassembled WGS sequence"/>
</dbReference>
<proteinExistence type="predicted"/>
<organism evidence="2 3">
    <name type="scientific">Parasediminibacterium paludis</name>
    <dbReference type="NCBI Taxonomy" id="908966"/>
    <lineage>
        <taxon>Bacteria</taxon>
        <taxon>Pseudomonadati</taxon>
        <taxon>Bacteroidota</taxon>
        <taxon>Chitinophagia</taxon>
        <taxon>Chitinophagales</taxon>
        <taxon>Chitinophagaceae</taxon>
        <taxon>Parasediminibacterium</taxon>
    </lineage>
</organism>
<name>A0ABV8PYU7_9BACT</name>
<keyword evidence="1" id="KW-0732">Signal</keyword>
<dbReference type="InterPro" id="IPR021365">
    <property type="entry name" value="DUF2891"/>
</dbReference>
<feature type="signal peptide" evidence="1">
    <location>
        <begin position="1"/>
        <end position="18"/>
    </location>
</feature>
<dbReference type="RefSeq" id="WP_379015141.1">
    <property type="nucleotide sequence ID" value="NZ_JBHSDC010000029.1"/>
</dbReference>
<evidence type="ECO:0000313" key="2">
    <source>
        <dbReference type="EMBL" id="MFC4233043.1"/>
    </source>
</evidence>
<evidence type="ECO:0000256" key="1">
    <source>
        <dbReference type="SAM" id="SignalP"/>
    </source>
</evidence>
<sequence length="366" mass="41582">MKYIVFLAFSICVNTLQAQTRPFFTTSKDSSMLELTEAGASHLASLPLKCIEQEFPNKTSHTSTTAADHVLLPRQMHPAFYGCFDWHSTVHGHWMLIRLLKQFPNLPEAKQARATINTTITKENIIQELKYFDAPLNRSYERTYGWAWLLKLQQELLTWDDADAKNWSAALQPMCDTIVNFWLTYLPKQTYPNRTGMHPNTAFGLVFALDYAKIVGNSNFENAITAAAKKLYLNDKNAPSQWEPDGTDFLSPSLEEADLMRRVLPKAEFIQWLNQWISPTGLQHLTQLPVVSDRNDFQIVHLDGLCFSRSWCMKGIASILPITDKRKAILQRSSINHLKASLPNIASGNYGGEHWLASFAVYALVN</sequence>
<keyword evidence="3" id="KW-1185">Reference proteome</keyword>